<reference evidence="2 3" key="1">
    <citation type="journal article" date="2019" name="Sci. Rep.">
        <title>Orb-weaving spider Araneus ventricosus genome elucidates the spidroin gene catalogue.</title>
        <authorList>
            <person name="Kono N."/>
            <person name="Nakamura H."/>
            <person name="Ohtoshi R."/>
            <person name="Moran D.A.P."/>
            <person name="Shinohara A."/>
            <person name="Yoshida Y."/>
            <person name="Fujiwara M."/>
            <person name="Mori M."/>
            <person name="Tomita M."/>
            <person name="Arakawa K."/>
        </authorList>
    </citation>
    <scope>NUCLEOTIDE SEQUENCE [LARGE SCALE GENOMIC DNA]</scope>
</reference>
<feature type="region of interest" description="Disordered" evidence="1">
    <location>
        <begin position="39"/>
        <end position="84"/>
    </location>
</feature>
<dbReference type="Proteomes" id="UP000499080">
    <property type="component" value="Unassembled WGS sequence"/>
</dbReference>
<accession>A0A4Y2RBK9</accession>
<keyword evidence="3" id="KW-1185">Reference proteome</keyword>
<sequence>MHIRHRLKSCSYSDHHDPDNLAGRDIVADRQRTPFVQSHKETNITPEENETEESFPTRYHKHRLKSSRSEGVEKSSPFKLQIQE</sequence>
<protein>
    <submittedName>
        <fullName evidence="2">Uncharacterized protein</fullName>
    </submittedName>
</protein>
<organism evidence="2 3">
    <name type="scientific">Araneus ventricosus</name>
    <name type="common">Orbweaver spider</name>
    <name type="synonym">Epeira ventricosa</name>
    <dbReference type="NCBI Taxonomy" id="182803"/>
    <lineage>
        <taxon>Eukaryota</taxon>
        <taxon>Metazoa</taxon>
        <taxon>Ecdysozoa</taxon>
        <taxon>Arthropoda</taxon>
        <taxon>Chelicerata</taxon>
        <taxon>Arachnida</taxon>
        <taxon>Araneae</taxon>
        <taxon>Araneomorphae</taxon>
        <taxon>Entelegynae</taxon>
        <taxon>Araneoidea</taxon>
        <taxon>Araneidae</taxon>
        <taxon>Araneus</taxon>
    </lineage>
</organism>
<gene>
    <name evidence="2" type="ORF">AVEN_72275_1</name>
</gene>
<dbReference type="EMBL" id="BGPR01016475">
    <property type="protein sequence ID" value="GBN73157.1"/>
    <property type="molecule type" value="Genomic_DNA"/>
</dbReference>
<proteinExistence type="predicted"/>
<evidence type="ECO:0000313" key="2">
    <source>
        <dbReference type="EMBL" id="GBN73157.1"/>
    </source>
</evidence>
<dbReference type="AlphaFoldDB" id="A0A4Y2RBK9"/>
<evidence type="ECO:0000256" key="1">
    <source>
        <dbReference type="SAM" id="MobiDB-lite"/>
    </source>
</evidence>
<comment type="caution">
    <text evidence="2">The sequence shown here is derived from an EMBL/GenBank/DDBJ whole genome shotgun (WGS) entry which is preliminary data.</text>
</comment>
<feature type="region of interest" description="Disordered" evidence="1">
    <location>
        <begin position="1"/>
        <end position="22"/>
    </location>
</feature>
<name>A0A4Y2RBK9_ARAVE</name>
<evidence type="ECO:0000313" key="3">
    <source>
        <dbReference type="Proteomes" id="UP000499080"/>
    </source>
</evidence>